<evidence type="ECO:0000313" key="3">
    <source>
        <dbReference type="Proteomes" id="UP001500967"/>
    </source>
</evidence>
<feature type="chain" id="PRO_5046653266" description="Lipoprotein" evidence="1">
    <location>
        <begin position="22"/>
        <end position="147"/>
    </location>
</feature>
<reference evidence="2 3" key="1">
    <citation type="journal article" date="2019" name="Int. J. Syst. Evol. Microbiol.">
        <title>The Global Catalogue of Microorganisms (GCM) 10K type strain sequencing project: providing services to taxonomists for standard genome sequencing and annotation.</title>
        <authorList>
            <consortium name="The Broad Institute Genomics Platform"/>
            <consortium name="The Broad Institute Genome Sequencing Center for Infectious Disease"/>
            <person name="Wu L."/>
            <person name="Ma J."/>
        </authorList>
    </citation>
    <scope>NUCLEOTIDE SEQUENCE [LARGE SCALE GENOMIC DNA]</scope>
    <source>
        <strain evidence="2 3">JCM 10425</strain>
    </source>
</reference>
<name>A0ABN0UPF7_9ACTN</name>
<organism evidence="2 3">
    <name type="scientific">Cryptosporangium japonicum</name>
    <dbReference type="NCBI Taxonomy" id="80872"/>
    <lineage>
        <taxon>Bacteria</taxon>
        <taxon>Bacillati</taxon>
        <taxon>Actinomycetota</taxon>
        <taxon>Actinomycetes</taxon>
        <taxon>Cryptosporangiales</taxon>
        <taxon>Cryptosporangiaceae</taxon>
        <taxon>Cryptosporangium</taxon>
    </lineage>
</organism>
<dbReference type="Proteomes" id="UP001500967">
    <property type="component" value="Unassembled WGS sequence"/>
</dbReference>
<evidence type="ECO:0008006" key="4">
    <source>
        <dbReference type="Google" id="ProtNLM"/>
    </source>
</evidence>
<dbReference type="PROSITE" id="PS51257">
    <property type="entry name" value="PROKAR_LIPOPROTEIN"/>
    <property type="match status" value="1"/>
</dbReference>
<accession>A0ABN0UPF7</accession>
<keyword evidence="1" id="KW-0732">Signal</keyword>
<proteinExistence type="predicted"/>
<feature type="signal peptide" evidence="1">
    <location>
        <begin position="1"/>
        <end position="21"/>
    </location>
</feature>
<sequence>MVRITALALVAAAVLAGCGSASETPGAAQALVAGEAAAAVLEGNVWQPVDLTGCSVPWGPAAMVEESGIRRREFTFTTHGSIQVRQVEVPDDPNTADTYALAYSRSGTTLRVRAGLGTESWSIRGLTSTRLLLEDENGDECWLRRVR</sequence>
<dbReference type="EMBL" id="BAAAGX010000018">
    <property type="protein sequence ID" value="GAA0257335.1"/>
    <property type="molecule type" value="Genomic_DNA"/>
</dbReference>
<dbReference type="RefSeq" id="WP_344651186.1">
    <property type="nucleotide sequence ID" value="NZ_BAAAGX010000018.1"/>
</dbReference>
<gene>
    <name evidence="2" type="ORF">GCM10009539_48370</name>
</gene>
<comment type="caution">
    <text evidence="2">The sequence shown here is derived from an EMBL/GenBank/DDBJ whole genome shotgun (WGS) entry which is preliminary data.</text>
</comment>
<evidence type="ECO:0000256" key="1">
    <source>
        <dbReference type="SAM" id="SignalP"/>
    </source>
</evidence>
<protein>
    <recommendedName>
        <fullName evidence="4">Lipoprotein</fullName>
    </recommendedName>
</protein>
<evidence type="ECO:0000313" key="2">
    <source>
        <dbReference type="EMBL" id="GAA0257335.1"/>
    </source>
</evidence>
<keyword evidence="3" id="KW-1185">Reference proteome</keyword>